<protein>
    <recommendedName>
        <fullName evidence="5">DUF2063 domain-containing protein</fullName>
    </recommendedName>
</protein>
<evidence type="ECO:0000259" key="2">
    <source>
        <dbReference type="Pfam" id="PF22106"/>
    </source>
</evidence>
<organism evidence="3 4">
    <name type="scientific">Chiayiivirga flava</name>
    <dbReference type="NCBI Taxonomy" id="659595"/>
    <lineage>
        <taxon>Bacteria</taxon>
        <taxon>Pseudomonadati</taxon>
        <taxon>Pseudomonadota</taxon>
        <taxon>Gammaproteobacteria</taxon>
        <taxon>Lysobacterales</taxon>
        <taxon>Lysobacteraceae</taxon>
        <taxon>Chiayiivirga</taxon>
    </lineage>
</organism>
<evidence type="ECO:0000313" key="4">
    <source>
        <dbReference type="Proteomes" id="UP000521199"/>
    </source>
</evidence>
<dbReference type="AlphaFoldDB" id="A0A7W8D6B0"/>
<evidence type="ECO:0000259" key="1">
    <source>
        <dbReference type="Pfam" id="PF09836"/>
    </source>
</evidence>
<dbReference type="InterPro" id="IPR054098">
    <property type="entry name" value="NGO1945-like_C"/>
</dbReference>
<dbReference type="Gene3D" id="1.10.150.690">
    <property type="entry name" value="DUF2063"/>
    <property type="match status" value="1"/>
</dbReference>
<keyword evidence="4" id="KW-1185">Reference proteome</keyword>
<gene>
    <name evidence="3" type="ORF">HNQ52_000579</name>
</gene>
<accession>A0A7W8D6B0</accession>
<dbReference type="Pfam" id="PF09836">
    <property type="entry name" value="DUF2063"/>
    <property type="match status" value="1"/>
</dbReference>
<dbReference type="InterPro" id="IPR044922">
    <property type="entry name" value="DUF2063_N_sf"/>
</dbReference>
<sequence length="264" mass="29307">MSPDATRAPARLHAQQTAFAAHLRDPDAAPAPDGVEERRLQVYRELFYNSIQGLLANNFPVIRALLGDTRWHALVRAFYREHRSRTPLFPQIGREFVQCLEHRGQADTDDPPFLAELAQHEWVDVALSLDETDLAAIPHRRDGDLLDGVPVPSPLAWPLAYRWPVHRIGPAFAPRTPPDAPTLLLVLRDRTDAVHFKQIDALAFALLQALHDNGARPPAAQRTGRELLHALADSAGAYDRARFVAQGAALLDQLRVRDAVLGAL</sequence>
<evidence type="ECO:0000313" key="3">
    <source>
        <dbReference type="EMBL" id="MBB5207063.1"/>
    </source>
</evidence>
<evidence type="ECO:0008006" key="5">
    <source>
        <dbReference type="Google" id="ProtNLM"/>
    </source>
</evidence>
<name>A0A7W8D6B0_9GAMM</name>
<dbReference type="InterPro" id="IPR018640">
    <property type="entry name" value="DUF2063"/>
</dbReference>
<dbReference type="EMBL" id="JACHHP010000001">
    <property type="protein sequence ID" value="MBB5207063.1"/>
    <property type="molecule type" value="Genomic_DNA"/>
</dbReference>
<comment type="caution">
    <text evidence="3">The sequence shown here is derived from an EMBL/GenBank/DDBJ whole genome shotgun (WGS) entry which is preliminary data.</text>
</comment>
<dbReference type="RefSeq" id="WP_183959579.1">
    <property type="nucleotide sequence ID" value="NZ_JACHHP010000001.1"/>
</dbReference>
<feature type="domain" description="NGO1945-like C-terminal" evidence="2">
    <location>
        <begin position="153"/>
        <end position="255"/>
    </location>
</feature>
<proteinExistence type="predicted"/>
<dbReference type="Gene3D" id="3.90.930.50">
    <property type="match status" value="1"/>
</dbReference>
<dbReference type="Proteomes" id="UP000521199">
    <property type="component" value="Unassembled WGS sequence"/>
</dbReference>
<dbReference type="Pfam" id="PF22106">
    <property type="entry name" value="NGO1945_C"/>
    <property type="match status" value="1"/>
</dbReference>
<reference evidence="3 4" key="1">
    <citation type="submission" date="2020-08" db="EMBL/GenBank/DDBJ databases">
        <title>Genomic Encyclopedia of Type Strains, Phase IV (KMG-IV): sequencing the most valuable type-strain genomes for metagenomic binning, comparative biology and taxonomic classification.</title>
        <authorList>
            <person name="Goeker M."/>
        </authorList>
    </citation>
    <scope>NUCLEOTIDE SEQUENCE [LARGE SCALE GENOMIC DNA]</scope>
    <source>
        <strain evidence="3 4">DSM 24163</strain>
    </source>
</reference>
<feature type="domain" description="Putative DNA-binding" evidence="1">
    <location>
        <begin position="15"/>
        <end position="98"/>
    </location>
</feature>